<reference evidence="4" key="1">
    <citation type="submission" date="2019-04" db="EMBL/GenBank/DDBJ databases">
        <title>Complete genome sequence of Sphingomonas sp. W1-2-3.</title>
        <authorList>
            <person name="Im W.T."/>
        </authorList>
    </citation>
    <scope>NUCLEOTIDE SEQUENCE [LARGE SCALE GENOMIC DNA]</scope>
    <source>
        <strain evidence="4">W1-2-3</strain>
    </source>
</reference>
<dbReference type="Pfam" id="PF04233">
    <property type="entry name" value="Phage_Mu_F"/>
    <property type="match status" value="1"/>
</dbReference>
<dbReference type="RefSeq" id="WP_222874234.1">
    <property type="nucleotide sequence ID" value="NZ_CP039704.1"/>
</dbReference>
<evidence type="ECO:0000313" key="3">
    <source>
        <dbReference type="EMBL" id="QCI79399.1"/>
    </source>
</evidence>
<accession>A0A4D7BV32</accession>
<proteinExistence type="predicted"/>
<organism evidence="3 4">
    <name type="scientific">Hankyongella ginsenosidimutans</name>
    <dbReference type="NCBI Taxonomy" id="1763828"/>
    <lineage>
        <taxon>Bacteria</taxon>
        <taxon>Pseudomonadati</taxon>
        <taxon>Pseudomonadota</taxon>
        <taxon>Alphaproteobacteria</taxon>
        <taxon>Sphingomonadales</taxon>
        <taxon>Sphingomonadaceae</taxon>
        <taxon>Hankyongella</taxon>
    </lineage>
</organism>
<name>A0A4D7BV32_9SPHN</name>
<gene>
    <name evidence="3" type="ORF">E6W36_07095</name>
</gene>
<sequence length="193" mass="21012">MYATFADWMRRPGGRSVESGIAAIGSAAPLLTKGVTEARAARYARLFDEYRQARAQGQTHKIWIASPDERTRASHRAAHGQIQPIGSAFSLGADRLFLPCDPDASLAETANCRCTVRFIRLRATLDPGAPALLDVTDGLGARPGDQLAQVRLPPPRGPARRGDNGGPPLEPPRHWRKYSPDWRIPARCHAGTC</sequence>
<evidence type="ECO:0000259" key="2">
    <source>
        <dbReference type="Pfam" id="PF04233"/>
    </source>
</evidence>
<dbReference type="Proteomes" id="UP000298714">
    <property type="component" value="Chromosome"/>
</dbReference>
<protein>
    <recommendedName>
        <fullName evidence="2">Phage head morphogenesis domain-containing protein</fullName>
    </recommendedName>
</protein>
<evidence type="ECO:0000313" key="4">
    <source>
        <dbReference type="Proteomes" id="UP000298714"/>
    </source>
</evidence>
<dbReference type="KEGG" id="hgn:E6W36_07095"/>
<dbReference type="InterPro" id="IPR006528">
    <property type="entry name" value="Phage_head_morphogenesis_dom"/>
</dbReference>
<evidence type="ECO:0000256" key="1">
    <source>
        <dbReference type="SAM" id="MobiDB-lite"/>
    </source>
</evidence>
<keyword evidence="4" id="KW-1185">Reference proteome</keyword>
<feature type="region of interest" description="Disordered" evidence="1">
    <location>
        <begin position="143"/>
        <end position="176"/>
    </location>
</feature>
<feature type="domain" description="Phage head morphogenesis" evidence="2">
    <location>
        <begin position="38"/>
        <end position="116"/>
    </location>
</feature>
<dbReference type="EMBL" id="CP039704">
    <property type="protein sequence ID" value="QCI79399.1"/>
    <property type="molecule type" value="Genomic_DNA"/>
</dbReference>
<dbReference type="AlphaFoldDB" id="A0A4D7BV32"/>